<accession>A0A1H3T9S7</accession>
<dbReference type="InterPro" id="IPR029058">
    <property type="entry name" value="AB_hydrolase_fold"/>
</dbReference>
<dbReference type="InterPro" id="IPR012223">
    <property type="entry name" value="TEII"/>
</dbReference>
<dbReference type="InterPro" id="IPR001031">
    <property type="entry name" value="Thioesterase"/>
</dbReference>
<dbReference type="RefSeq" id="WP_090798752.1">
    <property type="nucleotide sequence ID" value="NZ_BOND01000002.1"/>
</dbReference>
<proteinExistence type="inferred from homology"/>
<evidence type="ECO:0000313" key="3">
    <source>
        <dbReference type="EMBL" id="SDZ47053.1"/>
    </source>
</evidence>
<dbReference type="Gene3D" id="3.40.50.1820">
    <property type="entry name" value="alpha/beta hydrolase"/>
    <property type="match status" value="1"/>
</dbReference>
<dbReference type="Pfam" id="PF00975">
    <property type="entry name" value="Thioesterase"/>
    <property type="match status" value="1"/>
</dbReference>
<dbReference type="PANTHER" id="PTHR11487">
    <property type="entry name" value="THIOESTERASE"/>
    <property type="match status" value="1"/>
</dbReference>
<dbReference type="SUPFAM" id="SSF53474">
    <property type="entry name" value="alpha/beta-Hydrolases"/>
    <property type="match status" value="1"/>
</dbReference>
<reference evidence="4" key="1">
    <citation type="submission" date="2016-10" db="EMBL/GenBank/DDBJ databases">
        <authorList>
            <person name="Varghese N."/>
            <person name="Submissions S."/>
        </authorList>
    </citation>
    <scope>NUCLEOTIDE SEQUENCE [LARGE SCALE GENOMIC DNA]</scope>
    <source>
        <strain evidence="4">DSM 44718</strain>
    </source>
</reference>
<evidence type="ECO:0000313" key="4">
    <source>
        <dbReference type="Proteomes" id="UP000199632"/>
    </source>
</evidence>
<dbReference type="PANTHER" id="PTHR11487:SF0">
    <property type="entry name" value="S-ACYL FATTY ACID SYNTHASE THIOESTERASE, MEDIUM CHAIN"/>
    <property type="match status" value="1"/>
</dbReference>
<sequence length="257" mass="27883">MPPTPKQRNKWLPHRPSATAAGRVFLVPYSGCGASMYRGWPRRLGGIEFLPLELPGRETRFAEPTFQTYQELAAAMAPAIERYLDVPFGFFGHCASALAGYEVAAELVRTGRPAPARLFVSSQIAPQDGPAGRFLDMDDIALRGELEKLIAELGGVPHPELLDLYLSVMRADVEANKRYVMPDPTRLPCPITAIGWSTDHDVPYATMDGWDRCGDTTSVLLEGGHHRFTEAPAELLDLLAAGVAPGSGDRTAGRPAS</sequence>
<keyword evidence="4" id="KW-1185">Reference proteome</keyword>
<dbReference type="EMBL" id="FNQB01000003">
    <property type="protein sequence ID" value="SDZ47053.1"/>
    <property type="molecule type" value="Genomic_DNA"/>
</dbReference>
<evidence type="ECO:0000259" key="2">
    <source>
        <dbReference type="Pfam" id="PF00975"/>
    </source>
</evidence>
<organism evidence="3 4">
    <name type="scientific">Asanoa ishikariensis</name>
    <dbReference type="NCBI Taxonomy" id="137265"/>
    <lineage>
        <taxon>Bacteria</taxon>
        <taxon>Bacillati</taxon>
        <taxon>Actinomycetota</taxon>
        <taxon>Actinomycetes</taxon>
        <taxon>Micromonosporales</taxon>
        <taxon>Micromonosporaceae</taxon>
        <taxon>Asanoa</taxon>
    </lineage>
</organism>
<comment type="similarity">
    <text evidence="1">Belongs to the thioesterase family.</text>
</comment>
<dbReference type="OrthoDB" id="8480037at2"/>
<gene>
    <name evidence="3" type="ORF">SAMN05421684_5396</name>
</gene>
<protein>
    <submittedName>
        <fullName evidence="3">Surfactin synthase thioesterase subunit</fullName>
    </submittedName>
</protein>
<feature type="domain" description="Thioesterase" evidence="2">
    <location>
        <begin position="23"/>
        <end position="236"/>
    </location>
</feature>
<dbReference type="GO" id="GO:0008610">
    <property type="term" value="P:lipid biosynthetic process"/>
    <property type="evidence" value="ECO:0007669"/>
    <property type="project" value="TreeGrafter"/>
</dbReference>
<evidence type="ECO:0000256" key="1">
    <source>
        <dbReference type="ARBA" id="ARBA00007169"/>
    </source>
</evidence>
<name>A0A1H3T9S7_9ACTN</name>
<dbReference type="STRING" id="137265.SAMN05421684_5396"/>
<dbReference type="AlphaFoldDB" id="A0A1H3T9S7"/>
<dbReference type="Proteomes" id="UP000199632">
    <property type="component" value="Unassembled WGS sequence"/>
</dbReference>